<feature type="domain" description="SusD-like N-terminal" evidence="7">
    <location>
        <begin position="35"/>
        <end position="167"/>
    </location>
</feature>
<evidence type="ECO:0000256" key="3">
    <source>
        <dbReference type="ARBA" id="ARBA00022729"/>
    </source>
</evidence>
<comment type="subcellular location">
    <subcellularLocation>
        <location evidence="1">Cell outer membrane</location>
    </subcellularLocation>
</comment>
<dbReference type="InterPro" id="IPR011990">
    <property type="entry name" value="TPR-like_helical_dom_sf"/>
</dbReference>
<sequence>MDDIFTDYNQTRGYLNSCYGYVPTPDMDRASYTDESENADINATGSSKYDFWYDGNITSSNYADYSTDGSPWSDLYTGIRKCNVFIEGMRTATVYASEEEKAGWVAQARTLRALYYLQLIKRYGGVPLVKSSVEIGHDFSQDHKASFNEVVNFIVSDCDSALMVPDTEQGFHWAIYDNQQGIMTRAVAYAVQSQAVTYAASPLFTDGTYTWEKATSINAEALNQLLSHDYKLFDDKPSPDAAQNAYALYFITNPNDQRSYDKETIYQVGGQRQVWKYAGLPSTTGQEKAGPCPSQELIDSYEMANGQSPIRGYADADHLQPIINPTSGYDPNRPYEGRDPRFYASIYYNGAPKTLGVGGSETQPFTLELGTANNLSATEESGVYLLTTTGGDPFIQTSPLAEKLNGYSNVVLTFEYKSNTGIEKPEIFFNPIAGGRSTTYSNIPPATDWTTYTIDIGASVGQFTWGKADDFLRIDFGGLAGKDIQLRNIKITESSGEGSPIETFVGGKEAISSTNIKNTRTGYYLRKFNNYRSGSGNNADGYIRLFRLAEIYLNFAESAYQSEGPDVNITAGNLSLSARDAVNTIRTRAGMPPLPIGLAKTDFEQRYRNERRIELAFEEHRFFDVRRWKILSETDQFVTGMRIEKAGNNLSYNRFKLTSRKSTADKWLLYPIDQSEVNKIIGLGGENWQNPGWLD</sequence>
<dbReference type="Proteomes" id="UP001501411">
    <property type="component" value="Unassembled WGS sequence"/>
</dbReference>
<evidence type="ECO:0008006" key="10">
    <source>
        <dbReference type="Google" id="ProtNLM"/>
    </source>
</evidence>
<feature type="domain" description="RagB/SusD" evidence="6">
    <location>
        <begin position="264"/>
        <end position="354"/>
    </location>
</feature>
<reference evidence="9" key="1">
    <citation type="journal article" date="2019" name="Int. J. Syst. Evol. Microbiol.">
        <title>The Global Catalogue of Microorganisms (GCM) 10K type strain sequencing project: providing services to taxonomists for standard genome sequencing and annotation.</title>
        <authorList>
            <consortium name="The Broad Institute Genomics Platform"/>
            <consortium name="The Broad Institute Genome Sequencing Center for Infectious Disease"/>
            <person name="Wu L."/>
            <person name="Ma J."/>
        </authorList>
    </citation>
    <scope>NUCLEOTIDE SEQUENCE [LARGE SCALE GENOMIC DNA]</scope>
    <source>
        <strain evidence="9">JCM 18200</strain>
    </source>
</reference>
<dbReference type="Pfam" id="PF14322">
    <property type="entry name" value="SusD-like_3"/>
    <property type="match status" value="1"/>
</dbReference>
<evidence type="ECO:0000259" key="7">
    <source>
        <dbReference type="Pfam" id="PF14322"/>
    </source>
</evidence>
<accession>A0ABP9BRA2</accession>
<dbReference type="Pfam" id="PF07980">
    <property type="entry name" value="SusD_RagB"/>
    <property type="match status" value="2"/>
</dbReference>
<keyword evidence="4" id="KW-0472">Membrane</keyword>
<dbReference type="Gene3D" id="1.25.40.390">
    <property type="match status" value="1"/>
</dbReference>
<evidence type="ECO:0000313" key="9">
    <source>
        <dbReference type="Proteomes" id="UP001501411"/>
    </source>
</evidence>
<evidence type="ECO:0000259" key="6">
    <source>
        <dbReference type="Pfam" id="PF07980"/>
    </source>
</evidence>
<comment type="similarity">
    <text evidence="2">Belongs to the SusD family.</text>
</comment>
<keyword evidence="5" id="KW-0998">Cell outer membrane</keyword>
<dbReference type="EMBL" id="BAABIQ010000040">
    <property type="protein sequence ID" value="GAA4799177.1"/>
    <property type="molecule type" value="Genomic_DNA"/>
</dbReference>
<evidence type="ECO:0000256" key="4">
    <source>
        <dbReference type="ARBA" id="ARBA00023136"/>
    </source>
</evidence>
<protein>
    <recommendedName>
        <fullName evidence="10">RagB/SusD family nutrient uptake outer membrane protein</fullName>
    </recommendedName>
</protein>
<dbReference type="InterPro" id="IPR012944">
    <property type="entry name" value="SusD_RagB_dom"/>
</dbReference>
<evidence type="ECO:0000313" key="8">
    <source>
        <dbReference type="EMBL" id="GAA4799177.1"/>
    </source>
</evidence>
<dbReference type="InterPro" id="IPR033985">
    <property type="entry name" value="SusD-like_N"/>
</dbReference>
<proteinExistence type="inferred from homology"/>
<dbReference type="SUPFAM" id="SSF48452">
    <property type="entry name" value="TPR-like"/>
    <property type="match status" value="1"/>
</dbReference>
<comment type="caution">
    <text evidence="8">The sequence shown here is derived from an EMBL/GenBank/DDBJ whole genome shotgun (WGS) entry which is preliminary data.</text>
</comment>
<evidence type="ECO:0000256" key="1">
    <source>
        <dbReference type="ARBA" id="ARBA00004442"/>
    </source>
</evidence>
<organism evidence="8 9">
    <name type="scientific">Olivibacter ginsenosidimutans</name>
    <dbReference type="NCBI Taxonomy" id="1176537"/>
    <lineage>
        <taxon>Bacteria</taxon>
        <taxon>Pseudomonadati</taxon>
        <taxon>Bacteroidota</taxon>
        <taxon>Sphingobacteriia</taxon>
        <taxon>Sphingobacteriales</taxon>
        <taxon>Sphingobacteriaceae</taxon>
        <taxon>Olivibacter</taxon>
    </lineage>
</organism>
<keyword evidence="3" id="KW-0732">Signal</keyword>
<keyword evidence="9" id="KW-1185">Reference proteome</keyword>
<gene>
    <name evidence="8" type="ORF">GCM10023231_29940</name>
</gene>
<evidence type="ECO:0000256" key="2">
    <source>
        <dbReference type="ARBA" id="ARBA00006275"/>
    </source>
</evidence>
<feature type="domain" description="RagB/SusD" evidence="6">
    <location>
        <begin position="503"/>
        <end position="693"/>
    </location>
</feature>
<evidence type="ECO:0000256" key="5">
    <source>
        <dbReference type="ARBA" id="ARBA00023237"/>
    </source>
</evidence>
<name>A0ABP9BRA2_9SPHI</name>